<dbReference type="Pfam" id="PF06574">
    <property type="entry name" value="FAD_syn"/>
    <property type="match status" value="1"/>
</dbReference>
<dbReference type="GO" id="GO:0005524">
    <property type="term" value="F:ATP binding"/>
    <property type="evidence" value="ECO:0007669"/>
    <property type="project" value="UniProtKB-UniRule"/>
</dbReference>
<dbReference type="Gene3D" id="3.40.50.620">
    <property type="entry name" value="HUPs"/>
    <property type="match status" value="1"/>
</dbReference>
<evidence type="ECO:0000256" key="14">
    <source>
        <dbReference type="ARBA" id="ARBA00049494"/>
    </source>
</evidence>
<dbReference type="InterPro" id="IPR023465">
    <property type="entry name" value="Riboflavin_kinase_dom_sf"/>
</dbReference>
<gene>
    <name evidence="17" type="ORF">NB231_03997</name>
</gene>
<dbReference type="PANTHER" id="PTHR22749">
    <property type="entry name" value="RIBOFLAVIN KINASE/FMN ADENYLYLTRANSFERASE"/>
    <property type="match status" value="1"/>
</dbReference>
<dbReference type="SMART" id="SM00904">
    <property type="entry name" value="Flavokinase"/>
    <property type="match status" value="1"/>
</dbReference>
<evidence type="ECO:0000256" key="5">
    <source>
        <dbReference type="ARBA" id="ARBA00022643"/>
    </source>
</evidence>
<dbReference type="NCBIfam" id="NF004160">
    <property type="entry name" value="PRK05627.1-3"/>
    <property type="match status" value="1"/>
</dbReference>
<comment type="pathway">
    <text evidence="3 15">Cofactor biosynthesis; FMN biosynthesis; FMN from riboflavin (ATP route): step 1/1.</text>
</comment>
<dbReference type="InterPro" id="IPR023468">
    <property type="entry name" value="Riboflavin_kinase"/>
</dbReference>
<dbReference type="SUPFAM" id="SSF82114">
    <property type="entry name" value="Riboflavin kinase-like"/>
    <property type="match status" value="1"/>
</dbReference>
<evidence type="ECO:0000256" key="1">
    <source>
        <dbReference type="ARBA" id="ARBA00002121"/>
    </source>
</evidence>
<comment type="function">
    <text evidence="1">Catalyzes the phosphorylation of riboflavin to FMN followed by the adenylation of FMN to FAD.</text>
</comment>
<evidence type="ECO:0000313" key="17">
    <source>
        <dbReference type="EMBL" id="EAR20908.1"/>
    </source>
</evidence>
<evidence type="ECO:0000256" key="15">
    <source>
        <dbReference type="PIRNR" id="PIRNR004491"/>
    </source>
</evidence>
<dbReference type="STRING" id="314278.NB231_03997"/>
<dbReference type="SUPFAM" id="SSF52374">
    <property type="entry name" value="Nucleotidylyl transferase"/>
    <property type="match status" value="1"/>
</dbReference>
<reference evidence="17 18" key="1">
    <citation type="submission" date="2006-02" db="EMBL/GenBank/DDBJ databases">
        <authorList>
            <person name="Waterbury J."/>
            <person name="Ferriera S."/>
            <person name="Johnson J."/>
            <person name="Kravitz S."/>
            <person name="Halpern A."/>
            <person name="Remington K."/>
            <person name="Beeson K."/>
            <person name="Tran B."/>
            <person name="Rogers Y.-H."/>
            <person name="Friedman R."/>
            <person name="Venter J.C."/>
        </authorList>
    </citation>
    <scope>NUCLEOTIDE SEQUENCE [LARGE SCALE GENOMIC DNA]</scope>
    <source>
        <strain evidence="17 18">Nb-231</strain>
    </source>
</reference>
<keyword evidence="10 15" id="KW-0274">FAD</keyword>
<protein>
    <recommendedName>
        <fullName evidence="15">Riboflavin biosynthesis protein</fullName>
    </recommendedName>
    <domain>
        <recommendedName>
            <fullName evidence="15">Riboflavin kinase</fullName>
            <ecNumber evidence="15">2.7.1.26</ecNumber>
        </recommendedName>
        <alternativeName>
            <fullName evidence="15">Flavokinase</fullName>
        </alternativeName>
    </domain>
    <domain>
        <recommendedName>
            <fullName evidence="15">FMN adenylyltransferase</fullName>
            <ecNumber evidence="15">2.7.7.2</ecNumber>
        </recommendedName>
        <alternativeName>
            <fullName evidence="15">FAD pyrophosphorylase</fullName>
        </alternativeName>
        <alternativeName>
            <fullName evidence="15">FAD synthase</fullName>
        </alternativeName>
    </domain>
</protein>
<evidence type="ECO:0000256" key="7">
    <source>
        <dbReference type="ARBA" id="ARBA00022695"/>
    </source>
</evidence>
<dbReference type="UniPathway" id="UPA00277">
    <property type="reaction ID" value="UER00407"/>
</dbReference>
<keyword evidence="18" id="KW-1185">Reference proteome</keyword>
<dbReference type="InterPro" id="IPR015865">
    <property type="entry name" value="Riboflavin_kinase_bac/euk"/>
</dbReference>
<evidence type="ECO:0000256" key="6">
    <source>
        <dbReference type="ARBA" id="ARBA00022679"/>
    </source>
</evidence>
<evidence type="ECO:0000256" key="3">
    <source>
        <dbReference type="ARBA" id="ARBA00005201"/>
    </source>
</evidence>
<dbReference type="InterPro" id="IPR015864">
    <property type="entry name" value="FAD_synthase"/>
</dbReference>
<keyword evidence="7 15" id="KW-0548">Nucleotidyltransferase</keyword>
<evidence type="ECO:0000256" key="2">
    <source>
        <dbReference type="ARBA" id="ARBA00004726"/>
    </source>
</evidence>
<comment type="pathway">
    <text evidence="2 15">Cofactor biosynthesis; FAD biosynthesis; FAD from FMN: step 1/1.</text>
</comment>
<dbReference type="GO" id="GO:0008531">
    <property type="term" value="F:riboflavin kinase activity"/>
    <property type="evidence" value="ECO:0007669"/>
    <property type="project" value="UniProtKB-UniRule"/>
</dbReference>
<keyword evidence="5 15" id="KW-0288">FMN</keyword>
<evidence type="ECO:0000256" key="11">
    <source>
        <dbReference type="ARBA" id="ARBA00022840"/>
    </source>
</evidence>
<dbReference type="PANTHER" id="PTHR22749:SF6">
    <property type="entry name" value="RIBOFLAVIN KINASE"/>
    <property type="match status" value="1"/>
</dbReference>
<dbReference type="FunFam" id="2.40.30.30:FF:000003">
    <property type="entry name" value="Riboflavin biosynthesis protein"/>
    <property type="match status" value="1"/>
</dbReference>
<evidence type="ECO:0000256" key="4">
    <source>
        <dbReference type="ARBA" id="ARBA00022630"/>
    </source>
</evidence>
<keyword evidence="6 15" id="KW-0808">Transferase</keyword>
<comment type="caution">
    <text evidence="17">The sequence shown here is derived from an EMBL/GenBank/DDBJ whole genome shotgun (WGS) entry which is preliminary data.</text>
</comment>
<dbReference type="NCBIfam" id="NF004163">
    <property type="entry name" value="PRK05627.1-6"/>
    <property type="match status" value="1"/>
</dbReference>
<accession>A4BTU4</accession>
<dbReference type="NCBIfam" id="NF004159">
    <property type="entry name" value="PRK05627.1-2"/>
    <property type="match status" value="1"/>
</dbReference>
<dbReference type="EMBL" id="AAOF01000015">
    <property type="protein sequence ID" value="EAR20908.1"/>
    <property type="molecule type" value="Genomic_DNA"/>
</dbReference>
<keyword evidence="8 15" id="KW-0547">Nucleotide-binding</keyword>
<dbReference type="Pfam" id="PF01687">
    <property type="entry name" value="Flavokinase"/>
    <property type="match status" value="1"/>
</dbReference>
<dbReference type="AlphaFoldDB" id="A4BTU4"/>
<evidence type="ECO:0000256" key="10">
    <source>
        <dbReference type="ARBA" id="ARBA00022827"/>
    </source>
</evidence>
<evidence type="ECO:0000313" key="18">
    <source>
        <dbReference type="Proteomes" id="UP000003374"/>
    </source>
</evidence>
<evidence type="ECO:0000259" key="16">
    <source>
        <dbReference type="SMART" id="SM00904"/>
    </source>
</evidence>
<evidence type="ECO:0000256" key="12">
    <source>
        <dbReference type="ARBA" id="ARBA00023268"/>
    </source>
</evidence>
<dbReference type="GO" id="GO:0003919">
    <property type="term" value="F:FMN adenylyltransferase activity"/>
    <property type="evidence" value="ECO:0007669"/>
    <property type="project" value="UniProtKB-UniRule"/>
</dbReference>
<keyword evidence="4 15" id="KW-0285">Flavoprotein</keyword>
<comment type="similarity">
    <text evidence="15">Belongs to the ribF family.</text>
</comment>
<dbReference type="FunFam" id="3.40.50.620:FF:000021">
    <property type="entry name" value="Riboflavin biosynthesis protein"/>
    <property type="match status" value="1"/>
</dbReference>
<dbReference type="NCBIfam" id="TIGR00083">
    <property type="entry name" value="ribF"/>
    <property type="match status" value="1"/>
</dbReference>
<dbReference type="eggNOG" id="COG0196">
    <property type="taxonomic scope" value="Bacteria"/>
</dbReference>
<dbReference type="PIRSF" id="PIRSF004491">
    <property type="entry name" value="FAD_Synth"/>
    <property type="match status" value="1"/>
</dbReference>
<dbReference type="EC" id="2.7.7.2" evidence="15"/>
<evidence type="ECO:0000256" key="13">
    <source>
        <dbReference type="ARBA" id="ARBA00047880"/>
    </source>
</evidence>
<comment type="catalytic activity">
    <reaction evidence="14 15">
        <text>FMN + ATP + H(+) = FAD + diphosphate</text>
        <dbReference type="Rhea" id="RHEA:17237"/>
        <dbReference type="ChEBI" id="CHEBI:15378"/>
        <dbReference type="ChEBI" id="CHEBI:30616"/>
        <dbReference type="ChEBI" id="CHEBI:33019"/>
        <dbReference type="ChEBI" id="CHEBI:57692"/>
        <dbReference type="ChEBI" id="CHEBI:58210"/>
        <dbReference type="EC" id="2.7.7.2"/>
    </reaction>
</comment>
<dbReference type="GO" id="GO:0009231">
    <property type="term" value="P:riboflavin biosynthetic process"/>
    <property type="evidence" value="ECO:0007669"/>
    <property type="project" value="InterPro"/>
</dbReference>
<dbReference type="HOGENOM" id="CLU_048437_0_1_6"/>
<evidence type="ECO:0000256" key="9">
    <source>
        <dbReference type="ARBA" id="ARBA00022777"/>
    </source>
</evidence>
<dbReference type="EC" id="2.7.1.26" evidence="15"/>
<dbReference type="CDD" id="cd02064">
    <property type="entry name" value="FAD_synthetase_N"/>
    <property type="match status" value="1"/>
</dbReference>
<dbReference type="NCBIfam" id="NF004162">
    <property type="entry name" value="PRK05627.1-5"/>
    <property type="match status" value="1"/>
</dbReference>
<name>A4BTU4_9GAMM</name>
<proteinExistence type="inferred from homology"/>
<keyword evidence="12" id="KW-0511">Multifunctional enzyme</keyword>
<evidence type="ECO:0000256" key="8">
    <source>
        <dbReference type="ARBA" id="ARBA00022741"/>
    </source>
</evidence>
<feature type="domain" description="Riboflavin kinase" evidence="16">
    <location>
        <begin position="197"/>
        <end position="320"/>
    </location>
</feature>
<dbReference type="InterPro" id="IPR002606">
    <property type="entry name" value="Riboflavin_kinase_bac"/>
</dbReference>
<dbReference type="UniPathway" id="UPA00276">
    <property type="reaction ID" value="UER00406"/>
</dbReference>
<comment type="catalytic activity">
    <reaction evidence="13 15">
        <text>riboflavin + ATP = FMN + ADP + H(+)</text>
        <dbReference type="Rhea" id="RHEA:14357"/>
        <dbReference type="ChEBI" id="CHEBI:15378"/>
        <dbReference type="ChEBI" id="CHEBI:30616"/>
        <dbReference type="ChEBI" id="CHEBI:57986"/>
        <dbReference type="ChEBI" id="CHEBI:58210"/>
        <dbReference type="ChEBI" id="CHEBI:456216"/>
        <dbReference type="EC" id="2.7.1.26"/>
    </reaction>
</comment>
<dbReference type="GO" id="GO:0009398">
    <property type="term" value="P:FMN biosynthetic process"/>
    <property type="evidence" value="ECO:0007669"/>
    <property type="project" value="UniProtKB-UniRule"/>
</dbReference>
<keyword evidence="11 15" id="KW-0067">ATP-binding</keyword>
<dbReference type="InterPro" id="IPR014729">
    <property type="entry name" value="Rossmann-like_a/b/a_fold"/>
</dbReference>
<dbReference type="GO" id="GO:0006747">
    <property type="term" value="P:FAD biosynthetic process"/>
    <property type="evidence" value="ECO:0007669"/>
    <property type="project" value="UniProtKB-UniRule"/>
</dbReference>
<dbReference type="Gene3D" id="2.40.30.30">
    <property type="entry name" value="Riboflavin kinase-like"/>
    <property type="match status" value="1"/>
</dbReference>
<keyword evidence="9 15" id="KW-0418">Kinase</keyword>
<dbReference type="Proteomes" id="UP000003374">
    <property type="component" value="Unassembled WGS sequence"/>
</dbReference>
<organism evidence="17 18">
    <name type="scientific">Nitrococcus mobilis Nb-231</name>
    <dbReference type="NCBI Taxonomy" id="314278"/>
    <lineage>
        <taxon>Bacteria</taxon>
        <taxon>Pseudomonadati</taxon>
        <taxon>Pseudomonadota</taxon>
        <taxon>Gammaproteobacteria</taxon>
        <taxon>Chromatiales</taxon>
        <taxon>Ectothiorhodospiraceae</taxon>
        <taxon>Nitrococcus</taxon>
    </lineage>
</organism>
<sequence length="325" mass="36228">MFALQFQDFPEHFGMELIRGGHNLRARHRECAATIGNFDGVHRGHSAVLQRLRVAAAERGMPAVVVTFEPHPREYFTPDTAPARITGVRDKLRALAQAGVERVLCLEFGPRLAAMEAEDFVREILLAGLGVRFLMIGDDFRFGRGRRGDYSLLTRAAVEHGFELTRVPTVTLAGARVSSTRVRQALGAGDLELAAHLLGRTYRISGRVIRGDRLGRRLGWPTANIRLHRARPALEGIFTVRVRGLDGVLPGVASVGNRPSVDGRQMVLEVHLLDFEGDLYGQHIEVEFVRRLRDQIRFSSLEALSEQIARDVAVARAYFRRRIAG</sequence>